<dbReference type="InterPro" id="IPR029044">
    <property type="entry name" value="Nucleotide-diphossugar_trans"/>
</dbReference>
<evidence type="ECO:0000259" key="11">
    <source>
        <dbReference type="Pfam" id="PF03016"/>
    </source>
</evidence>
<dbReference type="InterPro" id="IPR040911">
    <property type="entry name" value="Exostosin_GT47"/>
</dbReference>
<dbReference type="SUPFAM" id="SSF53448">
    <property type="entry name" value="Nucleotide-diphospho-sugar transferases"/>
    <property type="match status" value="1"/>
</dbReference>
<evidence type="ECO:0000256" key="7">
    <source>
        <dbReference type="ARBA" id="ARBA00023136"/>
    </source>
</evidence>
<keyword evidence="7 10" id="KW-0472">Membrane</keyword>
<evidence type="ECO:0000313" key="14">
    <source>
        <dbReference type="WBParaSite" id="jg12798"/>
    </source>
</evidence>
<keyword evidence="9" id="KW-0175">Coiled coil</keyword>
<dbReference type="PANTHER" id="PTHR48261">
    <property type="entry name" value="ACETYLGLUCOSAMINYLTRANSFERASE"/>
    <property type="match status" value="1"/>
</dbReference>
<dbReference type="Proteomes" id="UP000887574">
    <property type="component" value="Unplaced"/>
</dbReference>
<evidence type="ECO:0000256" key="5">
    <source>
        <dbReference type="ARBA" id="ARBA00022824"/>
    </source>
</evidence>
<dbReference type="Pfam" id="PF03016">
    <property type="entry name" value="Exostosin_GT47"/>
    <property type="match status" value="1"/>
</dbReference>
<keyword evidence="3" id="KW-0808">Transferase</keyword>
<keyword evidence="4 10" id="KW-0812">Transmembrane</keyword>
<evidence type="ECO:0000256" key="8">
    <source>
        <dbReference type="ARBA" id="ARBA00023157"/>
    </source>
</evidence>
<name>A0A915CW53_9BILA</name>
<dbReference type="WBParaSite" id="jg12798">
    <property type="protein sequence ID" value="jg12798"/>
    <property type="gene ID" value="jg12798"/>
</dbReference>
<keyword evidence="6 10" id="KW-1133">Transmembrane helix</keyword>
<dbReference type="GO" id="GO:0005789">
    <property type="term" value="C:endoplasmic reticulum membrane"/>
    <property type="evidence" value="ECO:0007669"/>
    <property type="project" value="UniProtKB-SubCell"/>
</dbReference>
<evidence type="ECO:0000256" key="10">
    <source>
        <dbReference type="SAM" id="Phobius"/>
    </source>
</evidence>
<dbReference type="InterPro" id="IPR004263">
    <property type="entry name" value="Exostosin"/>
</dbReference>
<proteinExistence type="inferred from homology"/>
<dbReference type="GO" id="GO:0015012">
    <property type="term" value="P:heparan sulfate proteoglycan biosynthetic process"/>
    <property type="evidence" value="ECO:0007669"/>
    <property type="project" value="UniProtKB-ARBA"/>
</dbReference>
<keyword evidence="8" id="KW-1015">Disulfide bond</keyword>
<dbReference type="InterPro" id="IPR015338">
    <property type="entry name" value="GT64_dom"/>
</dbReference>
<protein>
    <submittedName>
        <fullName evidence="14">Exostosin-3</fullName>
    </submittedName>
</protein>
<evidence type="ECO:0000256" key="3">
    <source>
        <dbReference type="ARBA" id="ARBA00022679"/>
    </source>
</evidence>
<feature type="domain" description="Glycosyl transferase 64" evidence="12">
    <location>
        <begin position="626"/>
        <end position="768"/>
    </location>
</feature>
<dbReference type="AlphaFoldDB" id="A0A915CW53"/>
<comment type="similarity">
    <text evidence="2">Belongs to the glycosyltransferase 47 family.</text>
</comment>
<feature type="domain" description="Exostosin GT47" evidence="11">
    <location>
        <begin position="382"/>
        <end position="465"/>
    </location>
</feature>
<feature type="coiled-coil region" evidence="9">
    <location>
        <begin position="152"/>
        <end position="186"/>
    </location>
</feature>
<dbReference type="Pfam" id="PF09258">
    <property type="entry name" value="Glyco_transf_64"/>
    <property type="match status" value="1"/>
</dbReference>
<feature type="transmembrane region" description="Helical" evidence="10">
    <location>
        <begin position="67"/>
        <end position="84"/>
    </location>
</feature>
<keyword evidence="5" id="KW-0256">Endoplasmic reticulum</keyword>
<evidence type="ECO:0000259" key="12">
    <source>
        <dbReference type="Pfam" id="PF09258"/>
    </source>
</evidence>
<sequence>MHRHETSSTKKVKSRHIPASVNFEVENESLLINPFDNSKRPEKSKPKWFSVRHLSAFLRSTRHTKKLIGICIILLIISTLFIYLCVKDKDIDYDKVVITPNGHKIIYTRFKQQKQCPEKSSGVLEQEKKIFQSVRKEHIELIEKFNQATVNLETITKEIPVKEAELKELELKIEELRLLQRELNDRRNVKLSLPHSPLYPPKNRQRVIGDAENSTKVFTDVSSSFRTLEDSIDYSRCSISSLFQVYVYDTSVTAPSAINLWQELKSNAASTKQANQACLFVAVIENTQNVHKQLNGFFTAKAAIAVASKFAKGSFRPCMDVSVHLQVPAYDILEYERLPQLLPHSRVHLLSYMTSDVDSFSLDLNCSQTAQFNLQKSTTDLCYDHQQRLAFIRRSFFSLIFPDSSSFQERFYEALLAGCVPVIVSMDSNDQSLLPFQDLIDWRLAVVRIPPARLASELHFILRSIKLADLVEMRRKGRFFLENYLLNTKVLSQSILSTLRFRLQIPDKGQFGVVGQEFPAKNYSFNPLVGVTRPPFDDEYLGPVEAPFASVDYAHNMTAFGLYAYKQWNELPFHVTNTPAFMAEDSPLPSEAEFSEETSLGMRPIAPGSGQEFALALGGNRPREQFTIVITTYNRDAVLAASLERLHKLPYLNKVLVVWNNIDRAPSGIWPRLHVPVVFINTSKNSLNNRFIPYEQIETEGVLSLDDDIDLRQHEIIFAFRTWREQRQRIVGFPARYHARYGESMHYNSNHTCQFSMILTGAAFCTSHICTLTLTQCQVSFEKK</sequence>
<comment type="subcellular location">
    <subcellularLocation>
        <location evidence="1">Endoplasmic reticulum membrane</location>
        <topology evidence="1">Single-pass type II membrane protein</topology>
    </subcellularLocation>
</comment>
<evidence type="ECO:0000313" key="13">
    <source>
        <dbReference type="Proteomes" id="UP000887574"/>
    </source>
</evidence>
<keyword evidence="13" id="KW-1185">Reference proteome</keyword>
<evidence type="ECO:0000256" key="2">
    <source>
        <dbReference type="ARBA" id="ARBA00010271"/>
    </source>
</evidence>
<evidence type="ECO:0000256" key="9">
    <source>
        <dbReference type="SAM" id="Coils"/>
    </source>
</evidence>
<evidence type="ECO:0000256" key="6">
    <source>
        <dbReference type="ARBA" id="ARBA00022989"/>
    </source>
</evidence>
<evidence type="ECO:0000256" key="1">
    <source>
        <dbReference type="ARBA" id="ARBA00004648"/>
    </source>
</evidence>
<evidence type="ECO:0000256" key="4">
    <source>
        <dbReference type="ARBA" id="ARBA00022692"/>
    </source>
</evidence>
<reference evidence="14" key="1">
    <citation type="submission" date="2022-11" db="UniProtKB">
        <authorList>
            <consortium name="WormBaseParasite"/>
        </authorList>
    </citation>
    <scope>IDENTIFICATION</scope>
</reference>
<dbReference type="Gene3D" id="3.90.550.10">
    <property type="entry name" value="Spore Coat Polysaccharide Biosynthesis Protein SpsA, Chain A"/>
    <property type="match status" value="1"/>
</dbReference>
<organism evidence="13 14">
    <name type="scientific">Ditylenchus dipsaci</name>
    <dbReference type="NCBI Taxonomy" id="166011"/>
    <lineage>
        <taxon>Eukaryota</taxon>
        <taxon>Metazoa</taxon>
        <taxon>Ecdysozoa</taxon>
        <taxon>Nematoda</taxon>
        <taxon>Chromadorea</taxon>
        <taxon>Rhabditida</taxon>
        <taxon>Tylenchina</taxon>
        <taxon>Tylenchomorpha</taxon>
        <taxon>Sphaerularioidea</taxon>
        <taxon>Anguinidae</taxon>
        <taxon>Anguininae</taxon>
        <taxon>Ditylenchus</taxon>
    </lineage>
</organism>
<dbReference type="PANTHER" id="PTHR48261:SF4">
    <property type="entry name" value="EXOSTOSIN LIKE GLYCOSYLTRANSFERASE 3"/>
    <property type="match status" value="1"/>
</dbReference>
<dbReference type="GO" id="GO:0016757">
    <property type="term" value="F:glycosyltransferase activity"/>
    <property type="evidence" value="ECO:0007669"/>
    <property type="project" value="InterPro"/>
</dbReference>
<accession>A0A915CW53</accession>